<dbReference type="SUPFAM" id="SSF52161">
    <property type="entry name" value="Ribosomal protein L13"/>
    <property type="match status" value="1"/>
</dbReference>
<dbReference type="PANTHER" id="PTHR11545:SF2">
    <property type="entry name" value="LARGE RIBOSOMAL SUBUNIT PROTEIN UL13M"/>
    <property type="match status" value="1"/>
</dbReference>
<comment type="caution">
    <text evidence="5">The sequence shown here is derived from an EMBL/GenBank/DDBJ whole genome shotgun (WGS) entry which is preliminary data.</text>
</comment>
<protein>
    <recommendedName>
        <fullName evidence="4">50S ribosomal protein L13</fullName>
    </recommendedName>
</protein>
<dbReference type="GO" id="GO:0003735">
    <property type="term" value="F:structural constituent of ribosome"/>
    <property type="evidence" value="ECO:0007669"/>
    <property type="project" value="InterPro"/>
</dbReference>
<dbReference type="NCBIfam" id="TIGR01066">
    <property type="entry name" value="rplM_bact"/>
    <property type="match status" value="1"/>
</dbReference>
<keyword evidence="2 5" id="KW-0689">Ribosomal protein</keyword>
<dbReference type="EMBL" id="LCDB01000009">
    <property type="protein sequence ID" value="KKS44371.1"/>
    <property type="molecule type" value="Genomic_DNA"/>
</dbReference>
<evidence type="ECO:0000313" key="5">
    <source>
        <dbReference type="EMBL" id="KKS44371.1"/>
    </source>
</evidence>
<dbReference type="InterPro" id="IPR005823">
    <property type="entry name" value="Ribosomal_uL13_bac-type"/>
</dbReference>
<dbReference type="PIRSF" id="PIRSF002181">
    <property type="entry name" value="Ribosomal_L13"/>
    <property type="match status" value="1"/>
</dbReference>
<dbReference type="Proteomes" id="UP000033986">
    <property type="component" value="Unassembled WGS sequence"/>
</dbReference>
<dbReference type="InterPro" id="IPR036899">
    <property type="entry name" value="Ribosomal_uL13_sf"/>
</dbReference>
<evidence type="ECO:0000313" key="6">
    <source>
        <dbReference type="Proteomes" id="UP000033986"/>
    </source>
</evidence>
<evidence type="ECO:0000256" key="1">
    <source>
        <dbReference type="ARBA" id="ARBA00006227"/>
    </source>
</evidence>
<reference evidence="5 6" key="1">
    <citation type="journal article" date="2015" name="Nature">
        <title>rRNA introns, odd ribosomes, and small enigmatic genomes across a large radiation of phyla.</title>
        <authorList>
            <person name="Brown C.T."/>
            <person name="Hug L.A."/>
            <person name="Thomas B.C."/>
            <person name="Sharon I."/>
            <person name="Castelle C.J."/>
            <person name="Singh A."/>
            <person name="Wilkins M.J."/>
            <person name="Williams K.H."/>
            <person name="Banfield J.F."/>
        </authorList>
    </citation>
    <scope>NUCLEOTIDE SEQUENCE [LARGE SCALE GENOMIC DNA]</scope>
</reference>
<dbReference type="PANTHER" id="PTHR11545">
    <property type="entry name" value="RIBOSOMAL PROTEIN L13"/>
    <property type="match status" value="1"/>
</dbReference>
<proteinExistence type="inferred from homology"/>
<dbReference type="GO" id="GO:0005840">
    <property type="term" value="C:ribosome"/>
    <property type="evidence" value="ECO:0007669"/>
    <property type="project" value="UniProtKB-KW"/>
</dbReference>
<dbReference type="AlphaFoldDB" id="A0A0G1BDD1"/>
<dbReference type="GO" id="GO:1990904">
    <property type="term" value="C:ribonucleoprotein complex"/>
    <property type="evidence" value="ECO:0007669"/>
    <property type="project" value="UniProtKB-KW"/>
</dbReference>
<dbReference type="Pfam" id="PF00572">
    <property type="entry name" value="Ribosomal_L13"/>
    <property type="match status" value="1"/>
</dbReference>
<organism evidence="5 6">
    <name type="scientific">Candidatus Azambacteria bacterium GW2011_GWB1_42_17</name>
    <dbReference type="NCBI Taxonomy" id="1618615"/>
    <lineage>
        <taxon>Bacteria</taxon>
        <taxon>Candidatus Azamiibacteriota</taxon>
    </lineage>
</organism>
<dbReference type="GO" id="GO:0003729">
    <property type="term" value="F:mRNA binding"/>
    <property type="evidence" value="ECO:0007669"/>
    <property type="project" value="TreeGrafter"/>
</dbReference>
<evidence type="ECO:0000256" key="3">
    <source>
        <dbReference type="ARBA" id="ARBA00023274"/>
    </source>
</evidence>
<dbReference type="CDD" id="cd00392">
    <property type="entry name" value="Ribosomal_L13"/>
    <property type="match status" value="1"/>
</dbReference>
<dbReference type="InterPro" id="IPR005822">
    <property type="entry name" value="Ribosomal_uL13"/>
</dbReference>
<dbReference type="GO" id="GO:0017148">
    <property type="term" value="P:negative regulation of translation"/>
    <property type="evidence" value="ECO:0007669"/>
    <property type="project" value="TreeGrafter"/>
</dbReference>
<evidence type="ECO:0000256" key="2">
    <source>
        <dbReference type="ARBA" id="ARBA00022980"/>
    </source>
</evidence>
<gene>
    <name evidence="5" type="ORF">UV07_C0009G0030</name>
</gene>
<keyword evidence="3" id="KW-0687">Ribonucleoprotein</keyword>
<accession>A0A0G1BDD1</accession>
<sequence>MTLNKFKIYKIDAAYKSLGRLATEIAVLLRGKREVNYTPYLDPLITVRVFNLDKITLTGKKSSQKIYRHYTGYPGGLKEIKYKELIKKDPSGALKLAVLRMLHKNRLRAKLMKRLIIEK</sequence>
<name>A0A0G1BDD1_9BACT</name>
<dbReference type="GO" id="GO:0006412">
    <property type="term" value="P:translation"/>
    <property type="evidence" value="ECO:0007669"/>
    <property type="project" value="InterPro"/>
</dbReference>
<dbReference type="PATRIC" id="fig|1618615.3.peg.305"/>
<dbReference type="Gene3D" id="3.90.1180.10">
    <property type="entry name" value="Ribosomal protein L13"/>
    <property type="match status" value="1"/>
</dbReference>
<comment type="similarity">
    <text evidence="1">Belongs to the universal ribosomal protein uL13 family.</text>
</comment>
<evidence type="ECO:0000256" key="4">
    <source>
        <dbReference type="ARBA" id="ARBA00035499"/>
    </source>
</evidence>